<accession>B5IAB3</accession>
<gene>
    <name evidence="1" type="ordered locus">Aboo_0435</name>
</gene>
<dbReference type="GeneID" id="8827378"/>
<evidence type="ECO:0000313" key="2">
    <source>
        <dbReference type="Proteomes" id="UP000001400"/>
    </source>
</evidence>
<sequence length="144" mass="15972">MKLQTKVLLSVIYSSILASFSLILGILEIAGFLGFHTNFAPADIMGGFSLIVASTLILYGAKNTAKLLYDGLSFYLVGLSLLIAIGFLNIIIALADLLDYYILCIGENCPGYAAYVRPEIYIFFLALLGLYPFFARWHFRRKTP</sequence>
<proteinExistence type="predicted"/>
<keyword evidence="2" id="KW-1185">Reference proteome</keyword>
<protein>
    <submittedName>
        <fullName evidence="1">Uncharacterized protein</fullName>
    </submittedName>
</protein>
<dbReference type="RefSeq" id="WP_008081982.1">
    <property type="nucleotide sequence ID" value="NC_013926.1"/>
</dbReference>
<evidence type="ECO:0000313" key="1">
    <source>
        <dbReference type="EMBL" id="ADD08246.1"/>
    </source>
</evidence>
<dbReference type="STRING" id="439481.Aboo_0435"/>
<dbReference type="OrthoDB" id="379041at2157"/>
<dbReference type="Proteomes" id="UP000001400">
    <property type="component" value="Chromosome"/>
</dbReference>
<name>B5IAB3_ACIB4</name>
<dbReference type="eggNOG" id="arCOG04938">
    <property type="taxonomic scope" value="Archaea"/>
</dbReference>
<reference evidence="1" key="1">
    <citation type="submission" date="2010-02" db="EMBL/GenBank/DDBJ databases">
        <title>Complete sequence of Aciduliprofundum boonei T469.</title>
        <authorList>
            <consortium name="US DOE Joint Genome Institute"/>
            <person name="Lucas S."/>
            <person name="Copeland A."/>
            <person name="Lapidus A."/>
            <person name="Cheng J.-F."/>
            <person name="Bruce D."/>
            <person name="Goodwin L."/>
            <person name="Pitluck S."/>
            <person name="Saunders E."/>
            <person name="Detter J.C."/>
            <person name="Han C."/>
            <person name="Tapia R."/>
            <person name="Land M."/>
            <person name="Hauser L."/>
            <person name="Kyrpides N."/>
            <person name="Mikhailova N."/>
            <person name="Flores G."/>
            <person name="Reysenbach A.-L."/>
            <person name="Woyke T."/>
        </authorList>
    </citation>
    <scope>NUCLEOTIDE SEQUENCE</scope>
    <source>
        <strain evidence="1">T469</strain>
    </source>
</reference>
<dbReference type="AlphaFoldDB" id="B5IAB3"/>
<dbReference type="HOGENOM" id="CLU_1811338_0_0_2"/>
<dbReference type="KEGG" id="abi:Aboo_0435"/>
<dbReference type="EMBL" id="CP001941">
    <property type="protein sequence ID" value="ADD08246.1"/>
    <property type="molecule type" value="Genomic_DNA"/>
</dbReference>
<organism evidence="1 2">
    <name type="scientific">Aciduliprofundum boonei (strain DSM 19572 / T469)</name>
    <dbReference type="NCBI Taxonomy" id="439481"/>
    <lineage>
        <taxon>Archaea</taxon>
        <taxon>Methanobacteriati</taxon>
        <taxon>Thermoplasmatota</taxon>
        <taxon>DHVE2 group</taxon>
        <taxon>Candidatus Aciduliprofundum</taxon>
    </lineage>
</organism>